<dbReference type="EMBL" id="FN595504">
    <property type="protein sequence ID" value="CCB49183.1"/>
    <property type="molecule type" value="Genomic_DNA"/>
</dbReference>
<gene>
    <name evidence="1" type="ordered locus">VIT_06s0009g00940</name>
</gene>
<sequence length="38" mass="4444">MRDLVEDTSVFFKTKDMVDKEFPDGPLLLVYPIFSRPP</sequence>
<evidence type="ECO:0000313" key="1">
    <source>
        <dbReference type="EMBL" id="CCB49183.1"/>
    </source>
</evidence>
<protein>
    <submittedName>
        <fullName evidence="1">Uncharacterized protein</fullName>
    </submittedName>
</protein>
<dbReference type="Proteomes" id="UP000009183">
    <property type="component" value="Chromosome 6"/>
</dbReference>
<dbReference type="AlphaFoldDB" id="F6HA79"/>
<organism evidence="1 2">
    <name type="scientific">Vitis vinifera</name>
    <name type="common">Grape</name>
    <dbReference type="NCBI Taxonomy" id="29760"/>
    <lineage>
        <taxon>Eukaryota</taxon>
        <taxon>Viridiplantae</taxon>
        <taxon>Streptophyta</taxon>
        <taxon>Embryophyta</taxon>
        <taxon>Tracheophyta</taxon>
        <taxon>Spermatophyta</taxon>
        <taxon>Magnoliopsida</taxon>
        <taxon>eudicotyledons</taxon>
        <taxon>Gunneridae</taxon>
        <taxon>Pentapetalae</taxon>
        <taxon>rosids</taxon>
        <taxon>Vitales</taxon>
        <taxon>Vitaceae</taxon>
        <taxon>Viteae</taxon>
        <taxon>Vitis</taxon>
    </lineage>
</organism>
<reference evidence="2" key="1">
    <citation type="journal article" date="2007" name="Nature">
        <title>The grapevine genome sequence suggests ancestral hexaploidization in major angiosperm phyla.</title>
        <authorList>
            <consortium name="The French-Italian Public Consortium for Grapevine Genome Characterization."/>
            <person name="Jaillon O."/>
            <person name="Aury J.-M."/>
            <person name="Noel B."/>
            <person name="Policriti A."/>
            <person name="Clepet C."/>
            <person name="Casagrande A."/>
            <person name="Choisne N."/>
            <person name="Aubourg S."/>
            <person name="Vitulo N."/>
            <person name="Jubin C."/>
            <person name="Vezzi A."/>
            <person name="Legeai F."/>
            <person name="Hugueney P."/>
            <person name="Dasilva C."/>
            <person name="Horner D."/>
            <person name="Mica E."/>
            <person name="Jublot D."/>
            <person name="Poulain J."/>
            <person name="Bruyere C."/>
            <person name="Billault A."/>
            <person name="Segurens B."/>
            <person name="Gouyvenoux M."/>
            <person name="Ugarte E."/>
            <person name="Cattonaro F."/>
            <person name="Anthouard V."/>
            <person name="Vico V."/>
            <person name="Del Fabbro C."/>
            <person name="Alaux M."/>
            <person name="Di Gaspero G."/>
            <person name="Dumas V."/>
            <person name="Felice N."/>
            <person name="Paillard S."/>
            <person name="Juman I."/>
            <person name="Moroldo M."/>
            <person name="Scalabrin S."/>
            <person name="Canaguier A."/>
            <person name="Le Clainche I."/>
            <person name="Malacrida G."/>
            <person name="Durand E."/>
            <person name="Pesole G."/>
            <person name="Laucou V."/>
            <person name="Chatelet P."/>
            <person name="Merdinoglu D."/>
            <person name="Delledonne M."/>
            <person name="Pezzotti M."/>
            <person name="Lecharny A."/>
            <person name="Scarpelli C."/>
            <person name="Artiguenave F."/>
            <person name="Pe M.E."/>
            <person name="Valle G."/>
            <person name="Morgante M."/>
            <person name="Caboche M."/>
            <person name="Adam-Blondon A.-F."/>
            <person name="Weissenbach J."/>
            <person name="Quetier F."/>
            <person name="Wincker P."/>
        </authorList>
    </citation>
    <scope>NUCLEOTIDE SEQUENCE [LARGE SCALE GENOMIC DNA]</scope>
    <source>
        <strain evidence="2">cv. Pinot noir / PN40024</strain>
    </source>
</reference>
<accession>F6HA79</accession>
<dbReference type="InParanoid" id="F6HA79"/>
<keyword evidence="2" id="KW-1185">Reference proteome</keyword>
<dbReference type="HOGENOM" id="CLU_3336597_0_0_1"/>
<name>F6HA79_VITVI</name>
<proteinExistence type="predicted"/>
<dbReference type="PaxDb" id="29760-VIT_06s0009g00940.t01"/>
<evidence type="ECO:0000313" key="2">
    <source>
        <dbReference type="Proteomes" id="UP000009183"/>
    </source>
</evidence>